<feature type="region of interest" description="Disordered" evidence="1">
    <location>
        <begin position="1"/>
        <end position="36"/>
    </location>
</feature>
<gene>
    <name evidence="2" type="ORF">PLEPLA_LOCUS3542</name>
</gene>
<organism evidence="2 3">
    <name type="scientific">Pleuronectes platessa</name>
    <name type="common">European plaice</name>
    <dbReference type="NCBI Taxonomy" id="8262"/>
    <lineage>
        <taxon>Eukaryota</taxon>
        <taxon>Metazoa</taxon>
        <taxon>Chordata</taxon>
        <taxon>Craniata</taxon>
        <taxon>Vertebrata</taxon>
        <taxon>Euteleostomi</taxon>
        <taxon>Actinopterygii</taxon>
        <taxon>Neopterygii</taxon>
        <taxon>Teleostei</taxon>
        <taxon>Neoteleostei</taxon>
        <taxon>Acanthomorphata</taxon>
        <taxon>Carangaria</taxon>
        <taxon>Pleuronectiformes</taxon>
        <taxon>Pleuronectoidei</taxon>
        <taxon>Pleuronectidae</taxon>
        <taxon>Pleuronectes</taxon>
    </lineage>
</organism>
<comment type="caution">
    <text evidence="2">The sequence shown here is derived from an EMBL/GenBank/DDBJ whole genome shotgun (WGS) entry which is preliminary data.</text>
</comment>
<dbReference type="Proteomes" id="UP001153269">
    <property type="component" value="Unassembled WGS sequence"/>
</dbReference>
<proteinExistence type="predicted"/>
<sequence length="127" mass="13738">MRERHVSRGQRETTFSQSHVTADITPRRRGRKRESGVKFSSGLVIILTVTIPVSVSCQSPSAQTSLPVPALWLPAPPPPPAPRPASISGASLPTHTPVHRSPIATSSLYTILMSKITDSEYLNNSET</sequence>
<evidence type="ECO:0000313" key="2">
    <source>
        <dbReference type="EMBL" id="CAB1415824.1"/>
    </source>
</evidence>
<dbReference type="EMBL" id="CADEAL010000176">
    <property type="protein sequence ID" value="CAB1415824.1"/>
    <property type="molecule type" value="Genomic_DNA"/>
</dbReference>
<evidence type="ECO:0000313" key="3">
    <source>
        <dbReference type="Proteomes" id="UP001153269"/>
    </source>
</evidence>
<evidence type="ECO:0000256" key="1">
    <source>
        <dbReference type="SAM" id="MobiDB-lite"/>
    </source>
</evidence>
<dbReference type="AlphaFoldDB" id="A0A9N7TP30"/>
<name>A0A9N7TP30_PLEPL</name>
<keyword evidence="3" id="KW-1185">Reference proteome</keyword>
<feature type="region of interest" description="Disordered" evidence="1">
    <location>
        <begin position="77"/>
        <end position="99"/>
    </location>
</feature>
<reference evidence="2" key="1">
    <citation type="submission" date="2020-03" db="EMBL/GenBank/DDBJ databases">
        <authorList>
            <person name="Weist P."/>
        </authorList>
    </citation>
    <scope>NUCLEOTIDE SEQUENCE</scope>
</reference>
<accession>A0A9N7TP30</accession>
<feature type="compositionally biased region" description="Basic and acidic residues" evidence="1">
    <location>
        <begin position="1"/>
        <end position="11"/>
    </location>
</feature>
<protein>
    <submittedName>
        <fullName evidence="2">Uncharacterized protein</fullName>
    </submittedName>
</protein>